<dbReference type="GO" id="GO:0016020">
    <property type="term" value="C:membrane"/>
    <property type="evidence" value="ECO:0007669"/>
    <property type="project" value="UniProtKB-SubCell"/>
</dbReference>
<feature type="transmembrane region" description="Helical" evidence="7">
    <location>
        <begin position="135"/>
        <end position="154"/>
    </location>
</feature>
<evidence type="ECO:0000256" key="5">
    <source>
        <dbReference type="ARBA" id="ARBA00022989"/>
    </source>
</evidence>
<feature type="transmembrane region" description="Helical" evidence="7">
    <location>
        <begin position="243"/>
        <end position="260"/>
    </location>
</feature>
<keyword evidence="3 7" id="KW-0812">Transmembrane</keyword>
<feature type="transmembrane region" description="Helical" evidence="7">
    <location>
        <begin position="166"/>
        <end position="184"/>
    </location>
</feature>
<feature type="transmembrane region" description="Helical" evidence="7">
    <location>
        <begin position="219"/>
        <end position="237"/>
    </location>
</feature>
<dbReference type="Pfam" id="PF01694">
    <property type="entry name" value="Rhomboid"/>
    <property type="match status" value="1"/>
</dbReference>
<sequence length="298" mass="30835">MPITTCYRHSDRSAGVSCQRCSRPICPSCMTQAAVGFQCPECVRSGRKNSPVMRLRDLNGGRAVVTETLIGLNVLALIACLATGGSLGGGGGSLSQKGFLLGYGVDYTQVAPNRIQVQELGVAVGQWYRIITGGFLHSGVIHLAMNMLLLYLIGSQLESLLGRVRYLSLYLACLVAGSFGVLLVSPTTPTVGASGAVFGLMGAAVIAQRRAGIDVWRNGIGGLVLINVLLTFATPGISKGAHIAGLVGGVAIGALVLALDRAVKLPWVGTMVCGAITITMVAGCIWAANSYASPILGF</sequence>
<keyword evidence="4" id="KW-0378">Hydrolase</keyword>
<evidence type="ECO:0000256" key="1">
    <source>
        <dbReference type="ARBA" id="ARBA00004141"/>
    </source>
</evidence>
<dbReference type="AlphaFoldDB" id="A0A6J5YBB5"/>
<evidence type="ECO:0000256" key="7">
    <source>
        <dbReference type="SAM" id="Phobius"/>
    </source>
</evidence>
<dbReference type="PANTHER" id="PTHR43731">
    <property type="entry name" value="RHOMBOID PROTEASE"/>
    <property type="match status" value="1"/>
</dbReference>
<feature type="domain" description="Peptidase S54 rhomboid" evidence="8">
    <location>
        <begin position="125"/>
        <end position="257"/>
    </location>
</feature>
<feature type="transmembrane region" description="Helical" evidence="7">
    <location>
        <begin position="267"/>
        <end position="288"/>
    </location>
</feature>
<comment type="similarity">
    <text evidence="2">Belongs to the peptidase S54 family.</text>
</comment>
<protein>
    <submittedName>
        <fullName evidence="9">Unannotated protein</fullName>
    </submittedName>
</protein>
<dbReference type="EMBL" id="CAEMXZ010000047">
    <property type="protein sequence ID" value="CAB4323474.1"/>
    <property type="molecule type" value="Genomic_DNA"/>
</dbReference>
<dbReference type="GO" id="GO:0004252">
    <property type="term" value="F:serine-type endopeptidase activity"/>
    <property type="evidence" value="ECO:0007669"/>
    <property type="project" value="InterPro"/>
</dbReference>
<evidence type="ECO:0000256" key="6">
    <source>
        <dbReference type="ARBA" id="ARBA00023136"/>
    </source>
</evidence>
<feature type="transmembrane region" description="Helical" evidence="7">
    <location>
        <begin position="63"/>
        <end position="84"/>
    </location>
</feature>
<evidence type="ECO:0000256" key="3">
    <source>
        <dbReference type="ARBA" id="ARBA00022692"/>
    </source>
</evidence>
<evidence type="ECO:0000256" key="2">
    <source>
        <dbReference type="ARBA" id="ARBA00009045"/>
    </source>
</evidence>
<evidence type="ECO:0000256" key="4">
    <source>
        <dbReference type="ARBA" id="ARBA00022801"/>
    </source>
</evidence>
<proteinExistence type="inferred from homology"/>
<dbReference type="Gene3D" id="1.20.1540.10">
    <property type="entry name" value="Rhomboid-like"/>
    <property type="match status" value="1"/>
</dbReference>
<keyword evidence="5 7" id="KW-1133">Transmembrane helix</keyword>
<organism evidence="9">
    <name type="scientific">freshwater metagenome</name>
    <dbReference type="NCBI Taxonomy" id="449393"/>
    <lineage>
        <taxon>unclassified sequences</taxon>
        <taxon>metagenomes</taxon>
        <taxon>ecological metagenomes</taxon>
    </lineage>
</organism>
<dbReference type="InterPro" id="IPR022764">
    <property type="entry name" value="Peptidase_S54_rhomboid_dom"/>
</dbReference>
<dbReference type="InterPro" id="IPR050925">
    <property type="entry name" value="Rhomboid_protease_S54"/>
</dbReference>
<gene>
    <name evidence="9" type="ORF">UFOPK1392_01229</name>
</gene>
<evidence type="ECO:0000313" key="9">
    <source>
        <dbReference type="EMBL" id="CAB4323474.1"/>
    </source>
</evidence>
<dbReference type="SUPFAM" id="SSF144091">
    <property type="entry name" value="Rhomboid-like"/>
    <property type="match status" value="1"/>
</dbReference>
<reference evidence="9" key="1">
    <citation type="submission" date="2020-05" db="EMBL/GenBank/DDBJ databases">
        <authorList>
            <person name="Chiriac C."/>
            <person name="Salcher M."/>
            <person name="Ghai R."/>
            <person name="Kavagutti S V."/>
        </authorList>
    </citation>
    <scope>NUCLEOTIDE SEQUENCE</scope>
</reference>
<name>A0A6J5YBB5_9ZZZZ</name>
<feature type="transmembrane region" description="Helical" evidence="7">
    <location>
        <begin position="190"/>
        <end position="207"/>
    </location>
</feature>
<keyword evidence="6 7" id="KW-0472">Membrane</keyword>
<dbReference type="PANTHER" id="PTHR43731:SF14">
    <property type="entry name" value="PRESENILIN-ASSOCIATED RHOMBOID-LIKE PROTEIN, MITOCHONDRIAL"/>
    <property type="match status" value="1"/>
</dbReference>
<accession>A0A6J5YBB5</accession>
<comment type="subcellular location">
    <subcellularLocation>
        <location evidence="1">Membrane</location>
        <topology evidence="1">Multi-pass membrane protein</topology>
    </subcellularLocation>
</comment>
<dbReference type="InterPro" id="IPR035952">
    <property type="entry name" value="Rhomboid-like_sf"/>
</dbReference>
<evidence type="ECO:0000259" key="8">
    <source>
        <dbReference type="Pfam" id="PF01694"/>
    </source>
</evidence>